<reference evidence="1" key="2">
    <citation type="journal article" date="2019" name="IMA Fungus">
        <title>Genome sequencing and comparison of five Tilletia species to identify candidate genes for the detection of regulated species infecting wheat.</title>
        <authorList>
            <person name="Nguyen H.D.T."/>
            <person name="Sultana T."/>
            <person name="Kesanakurti P."/>
            <person name="Hambleton S."/>
        </authorList>
    </citation>
    <scope>NUCLEOTIDE SEQUENCE</scope>
    <source>
        <strain evidence="1">DAOMC 236416</strain>
    </source>
</reference>
<organism evidence="1 2">
    <name type="scientific">Tilletia indica</name>
    <dbReference type="NCBI Taxonomy" id="43049"/>
    <lineage>
        <taxon>Eukaryota</taxon>
        <taxon>Fungi</taxon>
        <taxon>Dikarya</taxon>
        <taxon>Basidiomycota</taxon>
        <taxon>Ustilaginomycotina</taxon>
        <taxon>Exobasidiomycetes</taxon>
        <taxon>Tilletiales</taxon>
        <taxon>Tilletiaceae</taxon>
        <taxon>Tilletia</taxon>
    </lineage>
</organism>
<sequence>MIANTKLKPRGYRTPLSCFDPYWSVGPDKLVRLQAKSELSIMVKQLDKAVNGQQLWRLLNDAKFRSQKNLILVCNPCGPEAAHNHYTTPQAAKRHFFDHPMEAPLPAVPEIPLHLMVLALEKDWPMEIDWDEEAEVFKEFTVPMLQKMIGAPDSGQEQFSLSAIQLASILNRASPSTDHQEEASTRM</sequence>
<reference evidence="1" key="1">
    <citation type="submission" date="2016-04" db="EMBL/GenBank/DDBJ databases">
        <authorList>
            <person name="Nguyen H.D."/>
            <person name="Samba Siva P."/>
            <person name="Cullis J."/>
            <person name="Levesque C.A."/>
            <person name="Hambleton S."/>
        </authorList>
    </citation>
    <scope>NUCLEOTIDE SEQUENCE</scope>
    <source>
        <strain evidence="1">DAOMC 236416</strain>
    </source>
</reference>
<dbReference type="Proteomes" id="UP000077521">
    <property type="component" value="Unassembled WGS sequence"/>
</dbReference>
<keyword evidence="2" id="KW-1185">Reference proteome</keyword>
<gene>
    <name evidence="1" type="ORF">A4X13_0g7928</name>
</gene>
<evidence type="ECO:0000313" key="1">
    <source>
        <dbReference type="EMBL" id="KAE8240130.1"/>
    </source>
</evidence>
<evidence type="ECO:0000313" key="2">
    <source>
        <dbReference type="Proteomes" id="UP000077521"/>
    </source>
</evidence>
<name>A0A177T8G6_9BASI</name>
<proteinExistence type="predicted"/>
<protein>
    <submittedName>
        <fullName evidence="1">Uncharacterized protein</fullName>
    </submittedName>
</protein>
<dbReference type="EMBL" id="LWDF02001152">
    <property type="protein sequence ID" value="KAE8240130.1"/>
    <property type="molecule type" value="Genomic_DNA"/>
</dbReference>
<accession>A0A177T8G6</accession>
<comment type="caution">
    <text evidence="1">The sequence shown here is derived from an EMBL/GenBank/DDBJ whole genome shotgun (WGS) entry which is preliminary data.</text>
</comment>
<dbReference type="AlphaFoldDB" id="A0A177T8G6"/>